<gene>
    <name evidence="1" type="ORF">Moror_7620</name>
</gene>
<evidence type="ECO:0000313" key="2">
    <source>
        <dbReference type="Proteomes" id="UP000017559"/>
    </source>
</evidence>
<dbReference type="Proteomes" id="UP000017559">
    <property type="component" value="Unassembled WGS sequence"/>
</dbReference>
<feature type="non-terminal residue" evidence="1">
    <location>
        <position position="130"/>
    </location>
</feature>
<comment type="caution">
    <text evidence="1">The sequence shown here is derived from an EMBL/GenBank/DDBJ whole genome shotgun (WGS) entry which is preliminary data.</text>
</comment>
<evidence type="ECO:0000313" key="1">
    <source>
        <dbReference type="EMBL" id="ESK80993.1"/>
    </source>
</evidence>
<keyword evidence="2" id="KW-1185">Reference proteome</keyword>
<dbReference type="KEGG" id="mrr:Moror_7620"/>
<protein>
    <submittedName>
        <fullName evidence="1">Uncharacterized protein</fullName>
    </submittedName>
</protein>
<proteinExistence type="predicted"/>
<name>V2W2E7_MONRO</name>
<dbReference type="AlphaFoldDB" id="V2W2E7"/>
<reference evidence="1 2" key="1">
    <citation type="journal article" date="2014" name="BMC Genomics">
        <title>Genome and secretome analysis of the hemibiotrophic fungal pathogen, Moniliophthora roreri, which causes frosty pod rot disease of cacao: mechanisms of the biotrophic and necrotrophic phases.</title>
        <authorList>
            <person name="Meinhardt L.W."/>
            <person name="Costa G.G.L."/>
            <person name="Thomazella D.P.T."/>
            <person name="Teixeira P.J.P.L."/>
            <person name="Carazzolle M.F."/>
            <person name="Schuster S.C."/>
            <person name="Carlson J.E."/>
            <person name="Guiltinan M.J."/>
            <person name="Mieczkowski P."/>
            <person name="Farmer A."/>
            <person name="Ramaraj T."/>
            <person name="Crozier J."/>
            <person name="Davis R.E."/>
            <person name="Shao J."/>
            <person name="Melnick R.L."/>
            <person name="Pereira G.A.G."/>
            <person name="Bailey B.A."/>
        </authorList>
    </citation>
    <scope>NUCLEOTIDE SEQUENCE [LARGE SCALE GENOMIC DNA]</scope>
    <source>
        <strain evidence="1 2">MCA 2997</strain>
    </source>
</reference>
<dbReference type="EMBL" id="AWSO01002781">
    <property type="protein sequence ID" value="ESK80993.1"/>
    <property type="molecule type" value="Genomic_DNA"/>
</dbReference>
<dbReference type="HOGENOM" id="CLU_159693_0_0_1"/>
<organism evidence="1 2">
    <name type="scientific">Moniliophthora roreri (strain MCA 2997)</name>
    <name type="common">Cocoa frosty pod rot fungus</name>
    <name type="synonym">Crinipellis roreri</name>
    <dbReference type="NCBI Taxonomy" id="1381753"/>
    <lineage>
        <taxon>Eukaryota</taxon>
        <taxon>Fungi</taxon>
        <taxon>Dikarya</taxon>
        <taxon>Basidiomycota</taxon>
        <taxon>Agaricomycotina</taxon>
        <taxon>Agaricomycetes</taxon>
        <taxon>Agaricomycetidae</taxon>
        <taxon>Agaricales</taxon>
        <taxon>Marasmiineae</taxon>
        <taxon>Marasmiaceae</taxon>
        <taxon>Moniliophthora</taxon>
    </lineage>
</organism>
<sequence length="130" mass="14852">MLASGPSRGLGRLEYEEKSIYWFWNPVDSITWERQPMLEGKARSYIRPDSEPTCTTNLQVTRNILTMGNSSLYRMLHEVQALGAKSETLFGISNCLRHERRPEAVVLRALAMSVMVRLGCWDAFEHLCSS</sequence>
<accession>V2W2E7</accession>